<dbReference type="EMBL" id="CM012452">
    <property type="protein sequence ID" value="RVE63074.1"/>
    <property type="molecule type" value="Genomic_DNA"/>
</dbReference>
<sequence length="193" mass="21940">MYTRNPNFWVVSPECHLSHLLYSNMPTDQDEDEEAAEGFSSVCHHTGYPHDVISQAVDARWSSCESPTFSGISSSLCMIEQEQSLSSLENQRTIVEDDQEEMQHFVEGCCWNHVNTESHQCVDLYEQRDPEGMNPFWGGSPLIYYGMARNVVVGVDVVEEVEVEDVVEVITGDVFADGQREPEFLQEEHLFPT</sequence>
<accession>A0A437CKS6</accession>
<name>A0A437CKS6_ORYJA</name>
<dbReference type="AlphaFoldDB" id="A0A437CKS6"/>
<reference evidence="1 2" key="1">
    <citation type="submission" date="2018-11" db="EMBL/GenBank/DDBJ databases">
        <authorList>
            <person name="Lopez-Roques C."/>
            <person name="Donnadieu C."/>
            <person name="Bouchez O."/>
            <person name="Klopp C."/>
            <person name="Cabau C."/>
            <person name="Zahm M."/>
        </authorList>
    </citation>
    <scope>NUCLEOTIDE SEQUENCE [LARGE SCALE GENOMIC DNA]</scope>
    <source>
        <strain evidence="1">RS831</strain>
        <tissue evidence="1">Whole body</tissue>
    </source>
</reference>
<keyword evidence="2" id="KW-1185">Reference proteome</keyword>
<dbReference type="Proteomes" id="UP000283210">
    <property type="component" value="Chromosome 16"/>
</dbReference>
<dbReference type="OrthoDB" id="8825546at2759"/>
<protein>
    <submittedName>
        <fullName evidence="1">Uncharacterized protein</fullName>
    </submittedName>
</protein>
<organism evidence="1 2">
    <name type="scientific">Oryzias javanicus</name>
    <name type="common">Javanese ricefish</name>
    <name type="synonym">Aplocheilus javanicus</name>
    <dbReference type="NCBI Taxonomy" id="123683"/>
    <lineage>
        <taxon>Eukaryota</taxon>
        <taxon>Metazoa</taxon>
        <taxon>Chordata</taxon>
        <taxon>Craniata</taxon>
        <taxon>Vertebrata</taxon>
        <taxon>Euteleostomi</taxon>
        <taxon>Actinopterygii</taxon>
        <taxon>Neopterygii</taxon>
        <taxon>Teleostei</taxon>
        <taxon>Neoteleostei</taxon>
        <taxon>Acanthomorphata</taxon>
        <taxon>Ovalentaria</taxon>
        <taxon>Atherinomorphae</taxon>
        <taxon>Beloniformes</taxon>
        <taxon>Adrianichthyidae</taxon>
        <taxon>Oryziinae</taxon>
        <taxon>Oryzias</taxon>
    </lineage>
</organism>
<gene>
    <name evidence="1" type="ORF">OJAV_G00163220</name>
</gene>
<evidence type="ECO:0000313" key="1">
    <source>
        <dbReference type="EMBL" id="RVE63074.1"/>
    </source>
</evidence>
<proteinExistence type="predicted"/>
<reference evidence="1 2" key="2">
    <citation type="submission" date="2019-01" db="EMBL/GenBank/DDBJ databases">
        <title>A chromosome length genome reference of the Java medaka (oryzias javanicus).</title>
        <authorList>
            <person name="Herpin A."/>
            <person name="Takehana Y."/>
            <person name="Naruse K."/>
            <person name="Ansai S."/>
            <person name="Kawaguchi M."/>
        </authorList>
    </citation>
    <scope>NUCLEOTIDE SEQUENCE [LARGE SCALE GENOMIC DNA]</scope>
    <source>
        <strain evidence="1">RS831</strain>
        <tissue evidence="1">Whole body</tissue>
    </source>
</reference>
<evidence type="ECO:0000313" key="2">
    <source>
        <dbReference type="Proteomes" id="UP000283210"/>
    </source>
</evidence>